<protein>
    <recommendedName>
        <fullName evidence="4">WD40-like Beta Propeller Repeat</fullName>
    </recommendedName>
</protein>
<keyword evidence="3" id="KW-1185">Reference proteome</keyword>
<proteinExistence type="predicted"/>
<evidence type="ECO:0008006" key="4">
    <source>
        <dbReference type="Google" id="ProtNLM"/>
    </source>
</evidence>
<dbReference type="Proteomes" id="UP000198953">
    <property type="component" value="Unassembled WGS sequence"/>
</dbReference>
<accession>A0A1H7SJR5</accession>
<dbReference type="InterPro" id="IPR011044">
    <property type="entry name" value="Quino_amine_DH_bsu"/>
</dbReference>
<dbReference type="OrthoDB" id="3512658at2"/>
<gene>
    <name evidence="2" type="ORF">SAMN05660976_03194</name>
</gene>
<dbReference type="STRING" id="46177.SAMN05660976_03194"/>
<evidence type="ECO:0000313" key="2">
    <source>
        <dbReference type="EMBL" id="SEL71677.1"/>
    </source>
</evidence>
<sequence>MKVKITACAAAVLALALSAAPAAAAQPPLTVQAPWLPKGATVREAYLPNCGADYFMPCKGAPWHLLLRDGRWVPFRDAARYATRADGSRADEVEDSPAPFAVSADGRAVAYVRARDGRVVVRKAPGGKPRVLAAYGKGVGTRNVALTLSADGARLLVVFEGGTGKRPSLVVDVATGERAAEVPAGNVPLGFSADGDEVLATRAERDNTVKVVAHALDGSSVSATPPQQVVARGTALALAADGHTVLALSLTAEGLPSGLRPYDLEAGAWTGPARRVRPKRLWPSLRWGPGGRLELVATESVAEEGRSSTWIYALDPATGSARRIDEYTIHSGVPEKR</sequence>
<evidence type="ECO:0000256" key="1">
    <source>
        <dbReference type="SAM" id="SignalP"/>
    </source>
</evidence>
<dbReference type="RefSeq" id="WP_091101069.1">
    <property type="nucleotide sequence ID" value="NZ_FOBF01000006.1"/>
</dbReference>
<organism evidence="2 3">
    <name type="scientific">Nonomuraea pusilla</name>
    <dbReference type="NCBI Taxonomy" id="46177"/>
    <lineage>
        <taxon>Bacteria</taxon>
        <taxon>Bacillati</taxon>
        <taxon>Actinomycetota</taxon>
        <taxon>Actinomycetes</taxon>
        <taxon>Streptosporangiales</taxon>
        <taxon>Streptosporangiaceae</taxon>
        <taxon>Nonomuraea</taxon>
    </lineage>
</organism>
<name>A0A1H7SJR5_9ACTN</name>
<dbReference type="Gene3D" id="2.120.10.30">
    <property type="entry name" value="TolB, C-terminal domain"/>
    <property type="match status" value="1"/>
</dbReference>
<dbReference type="EMBL" id="FOBF01000006">
    <property type="protein sequence ID" value="SEL71677.1"/>
    <property type="molecule type" value="Genomic_DNA"/>
</dbReference>
<feature type="signal peptide" evidence="1">
    <location>
        <begin position="1"/>
        <end position="24"/>
    </location>
</feature>
<dbReference type="InterPro" id="IPR011042">
    <property type="entry name" value="6-blade_b-propeller_TolB-like"/>
</dbReference>
<reference evidence="2 3" key="1">
    <citation type="submission" date="2016-10" db="EMBL/GenBank/DDBJ databases">
        <authorList>
            <person name="de Groot N.N."/>
        </authorList>
    </citation>
    <scope>NUCLEOTIDE SEQUENCE [LARGE SCALE GENOMIC DNA]</scope>
    <source>
        <strain evidence="2 3">DSM 43357</strain>
    </source>
</reference>
<keyword evidence="1" id="KW-0732">Signal</keyword>
<dbReference type="SUPFAM" id="SSF50969">
    <property type="entry name" value="YVTN repeat-like/Quinoprotein amine dehydrogenase"/>
    <property type="match status" value="1"/>
</dbReference>
<dbReference type="AlphaFoldDB" id="A0A1H7SJR5"/>
<feature type="chain" id="PRO_5011657181" description="WD40-like Beta Propeller Repeat" evidence="1">
    <location>
        <begin position="25"/>
        <end position="337"/>
    </location>
</feature>
<evidence type="ECO:0000313" key="3">
    <source>
        <dbReference type="Proteomes" id="UP000198953"/>
    </source>
</evidence>